<protein>
    <submittedName>
        <fullName evidence="3">Uncharacterized protein</fullName>
    </submittedName>
</protein>
<keyword evidence="2" id="KW-1133">Transmembrane helix</keyword>
<feature type="compositionally biased region" description="Polar residues" evidence="1">
    <location>
        <begin position="263"/>
        <end position="273"/>
    </location>
</feature>
<keyword evidence="2" id="KW-0812">Transmembrane</keyword>
<feature type="compositionally biased region" description="Pro residues" evidence="1">
    <location>
        <begin position="837"/>
        <end position="848"/>
    </location>
</feature>
<proteinExistence type="predicted"/>
<comment type="caution">
    <text evidence="3">The sequence shown here is derived from an EMBL/GenBank/DDBJ whole genome shotgun (WGS) entry which is preliminary data.</text>
</comment>
<feature type="region of interest" description="Disordered" evidence="1">
    <location>
        <begin position="176"/>
        <end position="207"/>
    </location>
</feature>
<name>A0ABR2ZTG3_9AGAR</name>
<feature type="compositionally biased region" description="Basic and acidic residues" evidence="1">
    <location>
        <begin position="514"/>
        <end position="526"/>
    </location>
</feature>
<dbReference type="Proteomes" id="UP001437256">
    <property type="component" value="Unassembled WGS sequence"/>
</dbReference>
<feature type="region of interest" description="Disordered" evidence="1">
    <location>
        <begin position="934"/>
        <end position="962"/>
    </location>
</feature>
<sequence length="962" mass="104120">MPGPRFSYLWILRLVGILHLFCSVFARERDSIAVHNITVDGEDSRIVFSDGWRDAAAAASQGLDFGKGCHWSDEEGAYAEFTFTGSAVYLASSTWTHPVQAQLQLDEGQPVVVDLYSRTQRNVSDSVGPGMVRGFNGLGNGTHTLRIELPRGAKYVVVEALIYTAFISRAIETSPGAPQHTLSRRDHSSRSNDTTPTNPHTLRRRDSDSNKPVIIGVVVGLVIALFGVGIGIVMVCYRKTLLAKYGHLVGIHPASEDEALPTAITNSPQTTPKPATFPTPVFSAFTSDPRPENSPSGSVALREREKSLPTPPPPGQSNPSSPTKRLTRAIASLSSKRRPALTLQVSKHGPLSTIPAARSATSSFFTTFQENVSKENVVKKVRTSSVISQLDGGSEQPSRKPLAPIVHAFPPSTSAIRGSHERQDSTEERKEAWTSYRLNAREPSFSSVSASTSPETPISSSPEILGRHPYSSRNSTKSIKVGIPLASIAENLSRSPGGPDSPMSTRSTKSLSKRRSEGRARVEKEKQRRRQRKALPSPGGPRDRFSGISRPDSQIPRSPVAETRPPLPTVRRIPRPLPQRPISVARPPSSDSRPETPLPPYVVGNEILPLYFEKAKRATRKSLRSELLSATSSRHFLPSPPPSASGSSTGHETPLPEKTPSPRPLPTVATVVASTEPRKLPAPNRPRALTDTAALKPTLVTAPLHIRNRSADIPPPPKLEQSRQPPPSEPKPSGPLRRVVQKKSADSSISSSSLDHSKQRPPPLHSSKSDTVTTLPMRHEHLHRQTPTSLPVTPNLNSWSDAGTYQYTIQEESQDTGVEGTDLKRNTLQVPRSSRPGRPPSGPLPSPPTSSELEPKKITRKPPPVEVVPPVLDAVIDVGDEESATPLPVASPHTPTRNVVIPPSPNTPPPPTPPTPRRRVKIWDEFGRRRVAPITPTLFPTSSPLAQVSTAESESVSGASTA</sequence>
<feature type="transmembrane region" description="Helical" evidence="2">
    <location>
        <begin position="6"/>
        <end position="26"/>
    </location>
</feature>
<feature type="transmembrane region" description="Helical" evidence="2">
    <location>
        <begin position="213"/>
        <end position="235"/>
    </location>
</feature>
<feature type="compositionally biased region" description="Low complexity" evidence="1">
    <location>
        <begin position="444"/>
        <end position="464"/>
    </location>
</feature>
<feature type="compositionally biased region" description="Basic and acidic residues" evidence="1">
    <location>
        <begin position="418"/>
        <end position="432"/>
    </location>
</feature>
<feature type="compositionally biased region" description="Pro residues" evidence="1">
    <location>
        <begin position="713"/>
        <end position="733"/>
    </location>
</feature>
<feature type="compositionally biased region" description="Polar residues" evidence="1">
    <location>
        <begin position="191"/>
        <end position="200"/>
    </location>
</feature>
<keyword evidence="4" id="KW-1185">Reference proteome</keyword>
<evidence type="ECO:0000256" key="2">
    <source>
        <dbReference type="SAM" id="Phobius"/>
    </source>
</evidence>
<accession>A0ABR2ZTG3</accession>
<feature type="region of interest" description="Disordered" evidence="1">
    <location>
        <begin position="263"/>
        <end position="326"/>
    </location>
</feature>
<evidence type="ECO:0000313" key="4">
    <source>
        <dbReference type="Proteomes" id="UP001437256"/>
    </source>
</evidence>
<feature type="compositionally biased region" description="Polar residues" evidence="1">
    <location>
        <begin position="938"/>
        <end position="962"/>
    </location>
</feature>
<feature type="region of interest" description="Disordered" evidence="1">
    <location>
        <begin position="410"/>
        <end position="478"/>
    </location>
</feature>
<evidence type="ECO:0000256" key="1">
    <source>
        <dbReference type="SAM" id="MobiDB-lite"/>
    </source>
</evidence>
<feature type="compositionally biased region" description="Pro residues" evidence="1">
    <location>
        <begin position="902"/>
        <end position="915"/>
    </location>
</feature>
<reference evidence="3 4" key="1">
    <citation type="submission" date="2024-05" db="EMBL/GenBank/DDBJ databases">
        <title>A draft genome resource for the thread blight pathogen Marasmius tenuissimus strain MS-2.</title>
        <authorList>
            <person name="Yulfo-Soto G.E."/>
            <person name="Baruah I.K."/>
            <person name="Amoako-Attah I."/>
            <person name="Bukari Y."/>
            <person name="Meinhardt L.W."/>
            <person name="Bailey B.A."/>
            <person name="Cohen S.P."/>
        </authorList>
    </citation>
    <scope>NUCLEOTIDE SEQUENCE [LARGE SCALE GENOMIC DNA]</scope>
    <source>
        <strain evidence="3 4">MS-2</strain>
    </source>
</reference>
<feature type="region of interest" description="Disordered" evidence="1">
    <location>
        <begin position="623"/>
        <end position="918"/>
    </location>
</feature>
<dbReference type="Gene3D" id="2.60.120.260">
    <property type="entry name" value="Galactose-binding domain-like"/>
    <property type="match status" value="1"/>
</dbReference>
<dbReference type="EMBL" id="JBBXMP010000062">
    <property type="protein sequence ID" value="KAL0064444.1"/>
    <property type="molecule type" value="Genomic_DNA"/>
</dbReference>
<evidence type="ECO:0000313" key="3">
    <source>
        <dbReference type="EMBL" id="KAL0064444.1"/>
    </source>
</evidence>
<keyword evidence="2" id="KW-0472">Membrane</keyword>
<gene>
    <name evidence="3" type="ORF">AAF712_008608</name>
</gene>
<organism evidence="3 4">
    <name type="scientific">Marasmius tenuissimus</name>
    <dbReference type="NCBI Taxonomy" id="585030"/>
    <lineage>
        <taxon>Eukaryota</taxon>
        <taxon>Fungi</taxon>
        <taxon>Dikarya</taxon>
        <taxon>Basidiomycota</taxon>
        <taxon>Agaricomycotina</taxon>
        <taxon>Agaricomycetes</taxon>
        <taxon>Agaricomycetidae</taxon>
        <taxon>Agaricales</taxon>
        <taxon>Marasmiineae</taxon>
        <taxon>Marasmiaceae</taxon>
        <taxon>Marasmius</taxon>
    </lineage>
</organism>
<feature type="region of interest" description="Disordered" evidence="1">
    <location>
        <begin position="490"/>
        <end position="602"/>
    </location>
</feature>
<feature type="compositionally biased region" description="Polar residues" evidence="1">
    <location>
        <begin position="785"/>
        <end position="811"/>
    </location>
</feature>